<accession>A0ABS9X0E1</accession>
<evidence type="ECO:0000313" key="1">
    <source>
        <dbReference type="EMBL" id="MCI2283227.1"/>
    </source>
</evidence>
<organism evidence="1 2">
    <name type="scientific">Colwellia maritima</name>
    <dbReference type="NCBI Taxonomy" id="2912588"/>
    <lineage>
        <taxon>Bacteria</taxon>
        <taxon>Pseudomonadati</taxon>
        <taxon>Pseudomonadota</taxon>
        <taxon>Gammaproteobacteria</taxon>
        <taxon>Alteromonadales</taxon>
        <taxon>Colwelliaceae</taxon>
        <taxon>Colwellia</taxon>
    </lineage>
</organism>
<dbReference type="RefSeq" id="WP_242284507.1">
    <property type="nucleotide sequence ID" value="NZ_JAKKSL010000001.1"/>
</dbReference>
<comment type="caution">
    <text evidence="1">The sequence shown here is derived from an EMBL/GenBank/DDBJ whole genome shotgun (WGS) entry which is preliminary data.</text>
</comment>
<protein>
    <submittedName>
        <fullName evidence="1">DUF3019 domain-containing protein</fullName>
    </submittedName>
</protein>
<dbReference type="EMBL" id="JAKKSL010000001">
    <property type="protein sequence ID" value="MCI2283227.1"/>
    <property type="molecule type" value="Genomic_DNA"/>
</dbReference>
<gene>
    <name evidence="1" type="ORF">L3081_07250</name>
</gene>
<dbReference type="Proteomes" id="UP001139646">
    <property type="component" value="Unassembled WGS sequence"/>
</dbReference>
<reference evidence="1" key="1">
    <citation type="submission" date="2022-01" db="EMBL/GenBank/DDBJ databases">
        <title>Colwellia maritima, isolated from seawater.</title>
        <authorList>
            <person name="Kristyanto S."/>
            <person name="Jung J."/>
            <person name="Jeon C.O."/>
        </authorList>
    </citation>
    <scope>NUCLEOTIDE SEQUENCE</scope>
    <source>
        <strain evidence="1">MSW7</strain>
    </source>
</reference>
<keyword evidence="2" id="KW-1185">Reference proteome</keyword>
<proteinExistence type="predicted"/>
<evidence type="ECO:0000313" key="2">
    <source>
        <dbReference type="Proteomes" id="UP001139646"/>
    </source>
</evidence>
<sequence>MSYIPLSTATKNPVVNDNIELRLQPQQCVTLRQGRDCFATIKVQWQKTMPQSLCLYQVNKKLNDQRRQLKCWENNHQGQINIEFESSETIIYQLRTQQGDRLVAQTKVVVSWLHKNTTRRRHWRLF</sequence>
<dbReference type="InterPro" id="IPR021559">
    <property type="entry name" value="DUF3019"/>
</dbReference>
<dbReference type="Pfam" id="PF11456">
    <property type="entry name" value="DUF3019"/>
    <property type="match status" value="1"/>
</dbReference>
<name>A0ABS9X0E1_9GAMM</name>